<accession>A0A328HG75</accession>
<dbReference type="InterPro" id="IPR017871">
    <property type="entry name" value="ABC_transporter-like_CS"/>
</dbReference>
<dbReference type="GO" id="GO:0043190">
    <property type="term" value="C:ATP-binding cassette (ABC) transporter complex"/>
    <property type="evidence" value="ECO:0007669"/>
    <property type="project" value="TreeGrafter"/>
</dbReference>
<dbReference type="CDD" id="cd03225">
    <property type="entry name" value="ABC_cobalt_CbiO_domain1"/>
    <property type="match status" value="2"/>
</dbReference>
<keyword evidence="4 6" id="KW-0067">ATP-binding</keyword>
<evidence type="ECO:0000256" key="2">
    <source>
        <dbReference type="ARBA" id="ARBA00022448"/>
    </source>
</evidence>
<evidence type="ECO:0000256" key="4">
    <source>
        <dbReference type="ARBA" id="ARBA00022840"/>
    </source>
</evidence>
<evidence type="ECO:0000313" key="6">
    <source>
        <dbReference type="EMBL" id="RAM37646.1"/>
    </source>
</evidence>
<dbReference type="PROSITE" id="PS00211">
    <property type="entry name" value="ABC_TRANSPORTER_1"/>
    <property type="match status" value="1"/>
</dbReference>
<keyword evidence="3" id="KW-0547">Nucleotide-binding</keyword>
<evidence type="ECO:0000313" key="7">
    <source>
        <dbReference type="Proteomes" id="UP000249166"/>
    </source>
</evidence>
<proteinExistence type="inferred from homology"/>
<dbReference type="SMART" id="SM00382">
    <property type="entry name" value="AAA"/>
    <property type="match status" value="2"/>
</dbReference>
<dbReference type="InterPro" id="IPR050095">
    <property type="entry name" value="ECF_ABC_transporter_ATP-bd"/>
</dbReference>
<evidence type="ECO:0000259" key="5">
    <source>
        <dbReference type="PROSITE" id="PS50893"/>
    </source>
</evidence>
<dbReference type="GO" id="GO:0005524">
    <property type="term" value="F:ATP binding"/>
    <property type="evidence" value="ECO:0007669"/>
    <property type="project" value="UniProtKB-KW"/>
</dbReference>
<dbReference type="PANTHER" id="PTHR43553">
    <property type="entry name" value="HEAVY METAL TRANSPORTER"/>
    <property type="match status" value="1"/>
</dbReference>
<dbReference type="SUPFAM" id="SSF52540">
    <property type="entry name" value="P-loop containing nucleoside triphosphate hydrolases"/>
    <property type="match status" value="2"/>
</dbReference>
<gene>
    <name evidence="6" type="ORF">DBZ45_08515</name>
</gene>
<dbReference type="InterPro" id="IPR003593">
    <property type="entry name" value="AAA+_ATPase"/>
</dbReference>
<dbReference type="Proteomes" id="UP000249166">
    <property type="component" value="Unassembled WGS sequence"/>
</dbReference>
<dbReference type="GO" id="GO:0016887">
    <property type="term" value="F:ATP hydrolysis activity"/>
    <property type="evidence" value="ECO:0007669"/>
    <property type="project" value="InterPro"/>
</dbReference>
<dbReference type="RefSeq" id="WP_111903500.1">
    <property type="nucleotide sequence ID" value="NZ_QLNP01000067.1"/>
</dbReference>
<dbReference type="Gene3D" id="3.40.50.300">
    <property type="entry name" value="P-loop containing nucleotide triphosphate hydrolases"/>
    <property type="match status" value="2"/>
</dbReference>
<evidence type="ECO:0000256" key="1">
    <source>
        <dbReference type="ARBA" id="ARBA00005417"/>
    </source>
</evidence>
<dbReference type="InterPro" id="IPR015856">
    <property type="entry name" value="ABC_transpr_CbiO/EcfA_su"/>
</dbReference>
<dbReference type="PROSITE" id="PS50893">
    <property type="entry name" value="ABC_TRANSPORTER_2"/>
    <property type="match status" value="2"/>
</dbReference>
<comment type="similarity">
    <text evidence="1">Belongs to the ABC transporter superfamily.</text>
</comment>
<sequence length="533" mass="55015">MIADRTAATTLLASVASFSYHGDPGPALRGVEVVASPGTLTAVLGGSGSGKSTLGRILGAWLLGGRDGTLVGSLQLEVAGHPAGSGPLRFAGAQDDPRIDPGAWARHVGYVPQDAASMLSAVRGTVEEELAFSLENRGVPRGEMVQTVADIARRTGLDGFLHRDPATLSGGELRRLAVGCAVVDGPGVLILDEPLESLDQAGIRTIVELVRSELARGTAIVVLSQHADALTRAAERWLVLKDGQETAAGPPARILQGGVLAESGVVVASPEVIIPSANRKPEVDPMPAPPPVLTLPVVEAAAGATAIGTKPALELAGVAFGFGGRSRSSPTEDSLLLEDVDLQVVPGEIVAITGPNGAGKSTLLRLLNGLHRPFRGDVRVADESIAGVPTGLVARRLGLLFQRPHDQLFERSVLREVLFGLHPIFGTAAAERAKAALAAVGLGDSGHAHPHELPASGQRLLALATVLAREPSVLALDEPTVALDAHGLERLTAAVSAAAGRGAAVVMVTHDLRFAAAHAHRLLRLEGGRLRQF</sequence>
<protein>
    <submittedName>
        <fullName evidence="6">ABC transporter ATP-binding protein</fullName>
    </submittedName>
</protein>
<organism evidence="6 7">
    <name type="scientific">Arthrobacter globiformis</name>
    <dbReference type="NCBI Taxonomy" id="1665"/>
    <lineage>
        <taxon>Bacteria</taxon>
        <taxon>Bacillati</taxon>
        <taxon>Actinomycetota</taxon>
        <taxon>Actinomycetes</taxon>
        <taxon>Micrococcales</taxon>
        <taxon>Micrococcaceae</taxon>
        <taxon>Arthrobacter</taxon>
    </lineage>
</organism>
<reference evidence="6 7" key="1">
    <citation type="submission" date="2018-04" db="EMBL/GenBank/DDBJ databases">
        <title>Bacteria isolated from cave deposits of Manipur.</title>
        <authorList>
            <person name="Sahoo D."/>
            <person name="Sarangthem I."/>
            <person name="Nandeibam J."/>
        </authorList>
    </citation>
    <scope>NUCLEOTIDE SEQUENCE [LARGE SCALE GENOMIC DNA]</scope>
    <source>
        <strain evidence="7">mrc11</strain>
    </source>
</reference>
<dbReference type="InterPro" id="IPR003439">
    <property type="entry name" value="ABC_transporter-like_ATP-bd"/>
</dbReference>
<dbReference type="InterPro" id="IPR027417">
    <property type="entry name" value="P-loop_NTPase"/>
</dbReference>
<evidence type="ECO:0000256" key="3">
    <source>
        <dbReference type="ARBA" id="ARBA00022741"/>
    </source>
</evidence>
<feature type="domain" description="ABC transporter" evidence="5">
    <location>
        <begin position="313"/>
        <end position="533"/>
    </location>
</feature>
<dbReference type="Pfam" id="PF00005">
    <property type="entry name" value="ABC_tran"/>
    <property type="match status" value="2"/>
</dbReference>
<comment type="caution">
    <text evidence="6">The sequence shown here is derived from an EMBL/GenBank/DDBJ whole genome shotgun (WGS) entry which is preliminary data.</text>
</comment>
<dbReference type="OrthoDB" id="501320at2"/>
<dbReference type="GO" id="GO:0042626">
    <property type="term" value="F:ATPase-coupled transmembrane transporter activity"/>
    <property type="evidence" value="ECO:0007669"/>
    <property type="project" value="TreeGrafter"/>
</dbReference>
<feature type="domain" description="ABC transporter" evidence="5">
    <location>
        <begin position="13"/>
        <end position="267"/>
    </location>
</feature>
<name>A0A328HG75_ARTGO</name>
<keyword evidence="2" id="KW-0813">Transport</keyword>
<dbReference type="PANTHER" id="PTHR43553:SF24">
    <property type="entry name" value="ENERGY-COUPLING FACTOR TRANSPORTER ATP-BINDING PROTEIN ECFA1"/>
    <property type="match status" value="1"/>
</dbReference>
<dbReference type="AlphaFoldDB" id="A0A328HG75"/>
<dbReference type="EMBL" id="QLNP01000067">
    <property type="protein sequence ID" value="RAM37646.1"/>
    <property type="molecule type" value="Genomic_DNA"/>
</dbReference>